<protein>
    <recommendedName>
        <fullName evidence="1">F5/8 type C domain-containing protein</fullName>
    </recommendedName>
</protein>
<accession>A0A834KLH3</accession>
<dbReference type="PROSITE" id="PS01285">
    <property type="entry name" value="FA58C_1"/>
    <property type="match status" value="1"/>
</dbReference>
<dbReference type="PROSITE" id="PS50022">
    <property type="entry name" value="FA58C_3"/>
    <property type="match status" value="1"/>
</dbReference>
<gene>
    <name evidence="2" type="ORF">HZH66_002609</name>
</gene>
<dbReference type="Gene3D" id="2.60.120.260">
    <property type="entry name" value="Galactose-binding domain-like"/>
    <property type="match status" value="1"/>
</dbReference>
<dbReference type="Pfam" id="PF00754">
    <property type="entry name" value="F5_F8_type_C"/>
    <property type="match status" value="1"/>
</dbReference>
<feature type="domain" description="F5/8 type C" evidence="1">
    <location>
        <begin position="1"/>
        <end position="92"/>
    </location>
</feature>
<dbReference type="Proteomes" id="UP000614350">
    <property type="component" value="Unassembled WGS sequence"/>
</dbReference>
<comment type="caution">
    <text evidence="2">The sequence shown here is derived from an EMBL/GenBank/DDBJ whole genome shotgun (WGS) entry which is preliminary data.</text>
</comment>
<name>A0A834KLH3_VESVU</name>
<dbReference type="AlphaFoldDB" id="A0A834KLH3"/>
<dbReference type="SUPFAM" id="SSF49785">
    <property type="entry name" value="Galactose-binding domain-like"/>
    <property type="match status" value="1"/>
</dbReference>
<evidence type="ECO:0000313" key="3">
    <source>
        <dbReference type="Proteomes" id="UP000614350"/>
    </source>
</evidence>
<dbReference type="InterPro" id="IPR000421">
    <property type="entry name" value="FA58C"/>
</dbReference>
<sequence>MHTCCGIGGNAWTASSSDFGQYLTIDLGQVMNITAVATQGRSHKNEYVMEYGISYGTNGLDYVDFKEESGNIKGILRGHQNLAVMINILLWN</sequence>
<dbReference type="PANTHER" id="PTHR24543">
    <property type="entry name" value="MULTICOPPER OXIDASE-RELATED"/>
    <property type="match status" value="1"/>
</dbReference>
<dbReference type="EMBL" id="JACSEA010000002">
    <property type="protein sequence ID" value="KAF7408072.1"/>
    <property type="molecule type" value="Genomic_DNA"/>
</dbReference>
<evidence type="ECO:0000259" key="1">
    <source>
        <dbReference type="PROSITE" id="PS50022"/>
    </source>
</evidence>
<proteinExistence type="predicted"/>
<keyword evidence="3" id="KW-1185">Reference proteome</keyword>
<dbReference type="InterPro" id="IPR008979">
    <property type="entry name" value="Galactose-bd-like_sf"/>
</dbReference>
<reference evidence="2" key="1">
    <citation type="journal article" date="2020" name="G3 (Bethesda)">
        <title>High-Quality Assemblies for Three Invasive Social Wasps from the &lt;i&gt;Vespula&lt;/i&gt; Genus.</title>
        <authorList>
            <person name="Harrop T.W.R."/>
            <person name="Guhlin J."/>
            <person name="McLaughlin G.M."/>
            <person name="Permina E."/>
            <person name="Stockwell P."/>
            <person name="Gilligan J."/>
            <person name="Le Lec M.F."/>
            <person name="Gruber M.A.M."/>
            <person name="Quinn O."/>
            <person name="Lovegrove M."/>
            <person name="Duncan E.J."/>
            <person name="Remnant E.J."/>
            <person name="Van Eeckhoven J."/>
            <person name="Graham B."/>
            <person name="Knapp R.A."/>
            <person name="Langford K.W."/>
            <person name="Kronenberg Z."/>
            <person name="Press M.O."/>
            <person name="Eacker S.M."/>
            <person name="Wilson-Rankin E.E."/>
            <person name="Purcell J."/>
            <person name="Lester P.J."/>
            <person name="Dearden P.K."/>
        </authorList>
    </citation>
    <scope>NUCLEOTIDE SEQUENCE</scope>
    <source>
        <strain evidence="2">Marl-1</strain>
    </source>
</reference>
<evidence type="ECO:0000313" key="2">
    <source>
        <dbReference type="EMBL" id="KAF7408072.1"/>
    </source>
</evidence>
<organism evidence="2 3">
    <name type="scientific">Vespula vulgaris</name>
    <name type="common">Yellow jacket</name>
    <name type="synonym">Wasp</name>
    <dbReference type="NCBI Taxonomy" id="7454"/>
    <lineage>
        <taxon>Eukaryota</taxon>
        <taxon>Metazoa</taxon>
        <taxon>Ecdysozoa</taxon>
        <taxon>Arthropoda</taxon>
        <taxon>Hexapoda</taxon>
        <taxon>Insecta</taxon>
        <taxon>Pterygota</taxon>
        <taxon>Neoptera</taxon>
        <taxon>Endopterygota</taxon>
        <taxon>Hymenoptera</taxon>
        <taxon>Apocrita</taxon>
        <taxon>Aculeata</taxon>
        <taxon>Vespoidea</taxon>
        <taxon>Vespidae</taxon>
        <taxon>Vespinae</taxon>
        <taxon>Vespula</taxon>
    </lineage>
</organism>